<feature type="compositionally biased region" description="Polar residues" evidence="1">
    <location>
        <begin position="318"/>
        <end position="332"/>
    </location>
</feature>
<dbReference type="EMBL" id="BGPR01000273">
    <property type="protein sequence ID" value="GBM09639.1"/>
    <property type="molecule type" value="Genomic_DNA"/>
</dbReference>
<feature type="compositionally biased region" description="Pro residues" evidence="1">
    <location>
        <begin position="216"/>
        <end position="236"/>
    </location>
</feature>
<comment type="caution">
    <text evidence="2">The sequence shown here is derived from an EMBL/GenBank/DDBJ whole genome shotgun (WGS) entry which is preliminary data.</text>
</comment>
<evidence type="ECO:0000256" key="1">
    <source>
        <dbReference type="SAM" id="MobiDB-lite"/>
    </source>
</evidence>
<dbReference type="Proteomes" id="UP000499080">
    <property type="component" value="Unassembled WGS sequence"/>
</dbReference>
<feature type="compositionally biased region" description="Low complexity" evidence="1">
    <location>
        <begin position="281"/>
        <end position="292"/>
    </location>
</feature>
<protein>
    <submittedName>
        <fullName evidence="2">Uncharacterized protein</fullName>
    </submittedName>
</protein>
<feature type="region of interest" description="Disordered" evidence="1">
    <location>
        <begin position="180"/>
        <end position="348"/>
    </location>
</feature>
<accession>A0A4Y2CZU2</accession>
<proteinExistence type="predicted"/>
<reference evidence="2 3" key="1">
    <citation type="journal article" date="2019" name="Sci. Rep.">
        <title>Orb-weaving spider Araneus ventricosus genome elucidates the spidroin gene catalogue.</title>
        <authorList>
            <person name="Kono N."/>
            <person name="Nakamura H."/>
            <person name="Ohtoshi R."/>
            <person name="Moran D.A.P."/>
            <person name="Shinohara A."/>
            <person name="Yoshida Y."/>
            <person name="Fujiwara M."/>
            <person name="Mori M."/>
            <person name="Tomita M."/>
            <person name="Arakawa K."/>
        </authorList>
    </citation>
    <scope>NUCLEOTIDE SEQUENCE [LARGE SCALE GENOMIC DNA]</scope>
</reference>
<gene>
    <name evidence="2" type="ORF">AVEN_60272_1</name>
</gene>
<organism evidence="2 3">
    <name type="scientific">Araneus ventricosus</name>
    <name type="common">Orbweaver spider</name>
    <name type="synonym">Epeira ventricosa</name>
    <dbReference type="NCBI Taxonomy" id="182803"/>
    <lineage>
        <taxon>Eukaryota</taxon>
        <taxon>Metazoa</taxon>
        <taxon>Ecdysozoa</taxon>
        <taxon>Arthropoda</taxon>
        <taxon>Chelicerata</taxon>
        <taxon>Arachnida</taxon>
        <taxon>Araneae</taxon>
        <taxon>Araneomorphae</taxon>
        <taxon>Entelegynae</taxon>
        <taxon>Araneoidea</taxon>
        <taxon>Araneidae</taxon>
        <taxon>Araneus</taxon>
    </lineage>
</organism>
<evidence type="ECO:0000313" key="3">
    <source>
        <dbReference type="Proteomes" id="UP000499080"/>
    </source>
</evidence>
<dbReference type="OrthoDB" id="10424847at2759"/>
<keyword evidence="3" id="KW-1185">Reference proteome</keyword>
<name>A0A4Y2CZU2_ARAVE</name>
<feature type="compositionally biased region" description="Polar residues" evidence="1">
    <location>
        <begin position="255"/>
        <end position="270"/>
    </location>
</feature>
<evidence type="ECO:0000313" key="2">
    <source>
        <dbReference type="EMBL" id="GBM09639.1"/>
    </source>
</evidence>
<feature type="compositionally biased region" description="Basic and acidic residues" evidence="1">
    <location>
        <begin position="188"/>
        <end position="200"/>
    </location>
</feature>
<sequence length="468" mass="53008">MDLRHSILIYHLPEAYIEDAVKSITEVTTISEKSISLMKPDHWGAKIILDNEQNFRKVVSLCVLYVHNKTYSLYSLVADLIVCGTGAQIDALEVELLLERFAPVLIVHEVKNQHGAITFRAALNYPEIPEIIQLWTGTKLKISGYDGTEFSISSFCRFCRENGHFKSQCRKRQIPVAREAFGRPSALKKNDNDKREKKEPTPQSDDLQHRNMQIFPPSPYPPLCPQPQVQPAPPAFGRPSALKKNDNDKQKKKASTPQSDDQQHRNMQNFPHSPYPPLYPQIPQYPQYQSSPNAPPLPPNTHVTSGFPSLPNCEVTDKQTTTVASSDSSTGFANFAKGSPDSSAVCRNDSDMNKKAAFEATSSKPLSPSTNLKHLIPPTMQNDIETLKLFFSHCKSFKHLYKSALRYPAGIGTLLRQLRKILKFNKNIKTKSEEEMKFIAWTCLLLSKLQYFHLKKNIQLEQFYVPPL</sequence>
<dbReference type="AlphaFoldDB" id="A0A4Y2CZU2"/>